<organism evidence="1 2">
    <name type="scientific">Pseudomonas paraeruginosa</name>
    <dbReference type="NCBI Taxonomy" id="2994495"/>
    <lineage>
        <taxon>Bacteria</taxon>
        <taxon>Pseudomonadati</taxon>
        <taxon>Pseudomonadota</taxon>
        <taxon>Gammaproteobacteria</taxon>
        <taxon>Pseudomonadales</taxon>
        <taxon>Pseudomonadaceae</taxon>
        <taxon>Pseudomonas</taxon>
    </lineage>
</organism>
<dbReference type="Pfam" id="PF21852">
    <property type="entry name" value="DUF6911"/>
    <property type="match status" value="1"/>
</dbReference>
<keyword evidence="2" id="KW-1185">Reference proteome</keyword>
<proteinExistence type="predicted"/>
<gene>
    <name evidence="1" type="ORF">CSB93_4074</name>
</gene>
<protein>
    <submittedName>
        <fullName evidence="1">Uncharacterized protein</fullName>
    </submittedName>
</protein>
<evidence type="ECO:0000313" key="1">
    <source>
        <dbReference type="EMBL" id="AVK05458.1"/>
    </source>
</evidence>
<dbReference type="Proteomes" id="UP000238390">
    <property type="component" value="Chromosome"/>
</dbReference>
<reference evidence="1 2" key="1">
    <citation type="submission" date="2018-02" db="EMBL/GenBank/DDBJ databases">
        <title>FDA/CDC Antimicrobial Resistant Isolate Bank Genome Sequencing.</title>
        <authorList>
            <person name="Benahmed F.H."/>
            <person name="Lutgring J.D."/>
            <person name="Yoo B."/>
            <person name="Machado M."/>
            <person name="Brown A."/>
            <person name="McAllister G."/>
            <person name="Perry A."/>
            <person name="Halpin A.L."/>
            <person name="Vavikolanu K."/>
            <person name="Ott S."/>
            <person name="Zhao X."/>
            <person name="Tallon L.J."/>
            <person name="Sadzewicz L."/>
            <person name="Aluvathingal J."/>
            <person name="Nadendla S."/>
            <person name="Voskania-kordi A."/>
            <person name="Simonyan V."/>
            <person name="Patel J."/>
            <person name="Shawar R.M."/>
        </authorList>
    </citation>
    <scope>NUCLEOTIDE SEQUENCE [LARGE SCALE GENOMIC DNA]</scope>
    <source>
        <strain evidence="1 2">AR_0356</strain>
    </source>
</reference>
<accession>A0A2R3IU53</accession>
<name>A0A2R3IU53_9PSED</name>
<evidence type="ECO:0000313" key="2">
    <source>
        <dbReference type="Proteomes" id="UP000238390"/>
    </source>
</evidence>
<dbReference type="EMBL" id="CP027169">
    <property type="protein sequence ID" value="AVK05458.1"/>
    <property type="molecule type" value="Genomic_DNA"/>
</dbReference>
<dbReference type="AlphaFoldDB" id="A0A2R3IU53"/>
<dbReference type="InterPro" id="IPR054205">
    <property type="entry name" value="DUF6911"/>
</dbReference>
<sequence length="56" mass="6517">MDYIVRSYRNLKLQGIPFEVLGDVWDGVLICDEFSILKSIFEEFFLTGDVSKELLN</sequence>